<gene>
    <name evidence="2" type="ORF">GQF42_29910</name>
</gene>
<keyword evidence="3" id="KW-1185">Reference proteome</keyword>
<name>A0A6I6N8U5_9ACTN</name>
<feature type="region of interest" description="Disordered" evidence="1">
    <location>
        <begin position="99"/>
        <end position="135"/>
    </location>
</feature>
<organism evidence="2 3">
    <name type="scientific">Streptomyces broussonetiae</name>
    <dbReference type="NCBI Taxonomy" id="2686304"/>
    <lineage>
        <taxon>Bacteria</taxon>
        <taxon>Bacillati</taxon>
        <taxon>Actinomycetota</taxon>
        <taxon>Actinomycetes</taxon>
        <taxon>Kitasatosporales</taxon>
        <taxon>Streptomycetaceae</taxon>
        <taxon>Streptomyces</taxon>
    </lineage>
</organism>
<dbReference type="KEGG" id="sbro:GQF42_29910"/>
<sequence length="135" mass="14173">MNDLHAALWGLLGSSVAEALNLSALMRPSGPRSRWRWPWRNRADRPVMLAAISLRLFAGLGLTAALGNSGQLPNATAAFAVGVTTPLVVARFFQSIPVSGPGVPQPPEPPLPAARQTGEDTEEALSRPRGSNAAS</sequence>
<accession>A0A6I6N8U5</accession>
<dbReference type="AlphaFoldDB" id="A0A6I6N8U5"/>
<evidence type="ECO:0000256" key="1">
    <source>
        <dbReference type="SAM" id="MobiDB-lite"/>
    </source>
</evidence>
<feature type="compositionally biased region" description="Pro residues" evidence="1">
    <location>
        <begin position="103"/>
        <end position="112"/>
    </location>
</feature>
<reference evidence="2 3" key="1">
    <citation type="submission" date="2019-12" db="EMBL/GenBank/DDBJ databases">
        <title>Streptomyces sp. strain T44 isolated from rhizosphere soil of Broussonetia papyrifera.</title>
        <authorList>
            <person name="Mo P."/>
        </authorList>
    </citation>
    <scope>NUCLEOTIDE SEQUENCE [LARGE SCALE GENOMIC DNA]</scope>
    <source>
        <strain evidence="2 3">T44</strain>
    </source>
</reference>
<protein>
    <submittedName>
        <fullName evidence="2">Uncharacterized protein</fullName>
    </submittedName>
</protein>
<dbReference type="RefSeq" id="WP_158924986.1">
    <property type="nucleotide sequence ID" value="NZ_CP047020.1"/>
</dbReference>
<evidence type="ECO:0000313" key="3">
    <source>
        <dbReference type="Proteomes" id="UP000436138"/>
    </source>
</evidence>
<evidence type="ECO:0000313" key="2">
    <source>
        <dbReference type="EMBL" id="QHA06951.1"/>
    </source>
</evidence>
<dbReference type="EMBL" id="CP047020">
    <property type="protein sequence ID" value="QHA06951.1"/>
    <property type="molecule type" value="Genomic_DNA"/>
</dbReference>
<proteinExistence type="predicted"/>
<dbReference type="Proteomes" id="UP000436138">
    <property type="component" value="Chromosome"/>
</dbReference>